<evidence type="ECO:0000259" key="3">
    <source>
        <dbReference type="PROSITE" id="PS51502"/>
    </source>
</evidence>
<name>A0ABP9UMW6_9BACT</name>
<reference evidence="4 5" key="1">
    <citation type="submission" date="2024-02" db="EMBL/GenBank/DDBJ databases">
        <title>Haloferula sargassicola NBRC 104335.</title>
        <authorList>
            <person name="Ichikawa N."/>
            <person name="Katano-Makiyama Y."/>
            <person name="Hidaka K."/>
        </authorList>
    </citation>
    <scope>NUCLEOTIDE SEQUENCE [LARGE SCALE GENOMIC DNA]</scope>
    <source>
        <strain evidence="4 5">NBRC 104335</strain>
    </source>
</reference>
<evidence type="ECO:0000256" key="2">
    <source>
        <dbReference type="SAM" id="SignalP"/>
    </source>
</evidence>
<dbReference type="Gene3D" id="3.30.70.100">
    <property type="match status" value="1"/>
</dbReference>
<organism evidence="4 5">
    <name type="scientific">Haloferula sargassicola</name>
    <dbReference type="NCBI Taxonomy" id="490096"/>
    <lineage>
        <taxon>Bacteria</taxon>
        <taxon>Pseudomonadati</taxon>
        <taxon>Verrucomicrobiota</taxon>
        <taxon>Verrucomicrobiia</taxon>
        <taxon>Verrucomicrobiales</taxon>
        <taxon>Verrucomicrobiaceae</taxon>
        <taxon>Haloferula</taxon>
    </lineage>
</organism>
<feature type="chain" id="PRO_5045235646" description="Stress-response A/B barrel domain-containing protein" evidence="2">
    <location>
        <begin position="18"/>
        <end position="118"/>
    </location>
</feature>
<dbReference type="PANTHER" id="PTHR33178:SF10">
    <property type="entry name" value="STRESS-RESPONSE A_B BARREL DOMAIN-CONTAINING PROTEIN"/>
    <property type="match status" value="1"/>
</dbReference>
<evidence type="ECO:0000313" key="5">
    <source>
        <dbReference type="Proteomes" id="UP001476282"/>
    </source>
</evidence>
<evidence type="ECO:0000256" key="1">
    <source>
        <dbReference type="ARBA" id="ARBA00011738"/>
    </source>
</evidence>
<protein>
    <recommendedName>
        <fullName evidence="3">Stress-response A/B barrel domain-containing protein</fullName>
    </recommendedName>
</protein>
<comment type="caution">
    <text evidence="4">The sequence shown here is derived from an EMBL/GenBank/DDBJ whole genome shotgun (WGS) entry which is preliminary data.</text>
</comment>
<dbReference type="RefSeq" id="WP_353567052.1">
    <property type="nucleotide sequence ID" value="NZ_BAABRI010000011.1"/>
</dbReference>
<gene>
    <name evidence="4" type="ORF">Hsar01_02151</name>
</gene>
<dbReference type="InterPro" id="IPR013097">
    <property type="entry name" value="Dabb"/>
</dbReference>
<feature type="domain" description="Stress-response A/B barrel" evidence="3">
    <location>
        <begin position="21"/>
        <end position="115"/>
    </location>
</feature>
<dbReference type="SMART" id="SM00886">
    <property type="entry name" value="Dabb"/>
    <property type="match status" value="1"/>
</dbReference>
<sequence>MKLLLLAFLMTTLSSLADGELRHLVFFKFSDTATPEKIERVEKAFAELPEKIDTIVAFEWGINISKEQKDKGFTHAFQLTFKDQAGLDAYLPHPAHKAFGAKLAGLIDDVFVFDYIAK</sequence>
<proteinExistence type="predicted"/>
<keyword evidence="5" id="KW-1185">Reference proteome</keyword>
<keyword evidence="2" id="KW-0732">Signal</keyword>
<feature type="signal peptide" evidence="2">
    <location>
        <begin position="1"/>
        <end position="17"/>
    </location>
</feature>
<dbReference type="PANTHER" id="PTHR33178">
    <property type="match status" value="1"/>
</dbReference>
<dbReference type="InterPro" id="IPR044662">
    <property type="entry name" value="HS1/DABB1-like"/>
</dbReference>
<dbReference type="Pfam" id="PF07876">
    <property type="entry name" value="Dabb"/>
    <property type="match status" value="1"/>
</dbReference>
<evidence type="ECO:0000313" key="4">
    <source>
        <dbReference type="EMBL" id="GAA5482925.1"/>
    </source>
</evidence>
<accession>A0ABP9UMW6</accession>
<dbReference type="EMBL" id="BAABRI010000011">
    <property type="protein sequence ID" value="GAA5482925.1"/>
    <property type="molecule type" value="Genomic_DNA"/>
</dbReference>
<dbReference type="Proteomes" id="UP001476282">
    <property type="component" value="Unassembled WGS sequence"/>
</dbReference>
<comment type="subunit">
    <text evidence="1">Homodimer.</text>
</comment>
<dbReference type="PROSITE" id="PS51502">
    <property type="entry name" value="S_R_A_B_BARREL"/>
    <property type="match status" value="1"/>
</dbReference>
<dbReference type="SUPFAM" id="SSF54909">
    <property type="entry name" value="Dimeric alpha+beta barrel"/>
    <property type="match status" value="1"/>
</dbReference>
<dbReference type="InterPro" id="IPR011008">
    <property type="entry name" value="Dimeric_a/b-barrel"/>
</dbReference>